<evidence type="ECO:0000256" key="1">
    <source>
        <dbReference type="SAM" id="SignalP"/>
    </source>
</evidence>
<evidence type="ECO:0000313" key="2">
    <source>
        <dbReference type="EMBL" id="RLN56887.1"/>
    </source>
</evidence>
<reference evidence="4 5" key="1">
    <citation type="submission" date="2018-07" db="EMBL/GenBank/DDBJ databases">
        <title>Genome sequencing of oomycete isolates from Chile give support for New Zealand origin for Phytophthora kernoviae and make available the first Nothophytophthora sp. genome.</title>
        <authorList>
            <person name="Studholme D.J."/>
            <person name="Sanfuentes E."/>
            <person name="Panda P."/>
            <person name="Hill R."/>
            <person name="Sambles C."/>
            <person name="Grant M."/>
            <person name="Williams N.M."/>
            <person name="Mcdougal R.L."/>
        </authorList>
    </citation>
    <scope>NUCLEOTIDE SEQUENCE [LARGE SCALE GENOMIC DNA]</scope>
    <source>
        <strain evidence="3">Chile6</strain>
        <strain evidence="2">Chile7</strain>
    </source>
</reference>
<feature type="non-terminal residue" evidence="3">
    <location>
        <position position="111"/>
    </location>
</feature>
<accession>A0A3F2RKX5</accession>
<protein>
    <submittedName>
        <fullName evidence="3">Uncharacterized protein</fullName>
    </submittedName>
</protein>
<comment type="caution">
    <text evidence="3">The sequence shown here is derived from an EMBL/GenBank/DDBJ whole genome shotgun (WGS) entry which is preliminary data.</text>
</comment>
<evidence type="ECO:0000313" key="5">
    <source>
        <dbReference type="Proteomes" id="UP000284657"/>
    </source>
</evidence>
<dbReference type="EMBL" id="MBAD02001230">
    <property type="protein sequence ID" value="RLN56887.1"/>
    <property type="molecule type" value="Genomic_DNA"/>
</dbReference>
<evidence type="ECO:0000313" key="4">
    <source>
        <dbReference type="Proteomes" id="UP000277300"/>
    </source>
</evidence>
<dbReference type="Proteomes" id="UP000277300">
    <property type="component" value="Unassembled WGS sequence"/>
</dbReference>
<feature type="chain" id="PRO_5036082222" evidence="1">
    <location>
        <begin position="26"/>
        <end position="111"/>
    </location>
</feature>
<evidence type="ECO:0000313" key="3">
    <source>
        <dbReference type="EMBL" id="RLN59423.1"/>
    </source>
</evidence>
<dbReference type="EMBL" id="MBDO02000224">
    <property type="protein sequence ID" value="RLN59423.1"/>
    <property type="molecule type" value="Genomic_DNA"/>
</dbReference>
<name>A0A3F2RKX5_9STRA</name>
<proteinExistence type="predicted"/>
<sequence>MRPSGRWILAAALGAAAMTTHFASTLDINCTGQEPTLTLDEGPNWNGCGTIQPEDLKDSDVAIYVESTKLTLNFNGNENTIATLNVTGVNGKPKLAFTNPLTFGKFTVLRS</sequence>
<gene>
    <name evidence="2" type="ORF">BBJ29_002697</name>
    <name evidence="3" type="ORF">BBP00_00006502</name>
</gene>
<dbReference type="AlphaFoldDB" id="A0A3F2RKX5"/>
<dbReference type="Proteomes" id="UP000284657">
    <property type="component" value="Unassembled WGS sequence"/>
</dbReference>
<organism evidence="3 4">
    <name type="scientific">Phytophthora kernoviae</name>
    <dbReference type="NCBI Taxonomy" id="325452"/>
    <lineage>
        <taxon>Eukaryota</taxon>
        <taxon>Sar</taxon>
        <taxon>Stramenopiles</taxon>
        <taxon>Oomycota</taxon>
        <taxon>Peronosporomycetes</taxon>
        <taxon>Peronosporales</taxon>
        <taxon>Peronosporaceae</taxon>
        <taxon>Phytophthora</taxon>
    </lineage>
</organism>
<keyword evidence="1" id="KW-0732">Signal</keyword>
<feature type="signal peptide" evidence="1">
    <location>
        <begin position="1"/>
        <end position="25"/>
    </location>
</feature>